<dbReference type="PRINTS" id="PR01185">
    <property type="entry name" value="INTEGRINA"/>
</dbReference>
<dbReference type="RefSeq" id="WP_181616616.1">
    <property type="nucleotide sequence ID" value="NZ_BAABAM010000018.1"/>
</dbReference>
<name>A0A7W0HW57_9ACTN</name>
<dbReference type="PANTHER" id="PTHR46580:SF2">
    <property type="entry name" value="MAM DOMAIN-CONTAINING PROTEIN"/>
    <property type="match status" value="1"/>
</dbReference>
<organism evidence="5 6">
    <name type="scientific">Nonomuraea soli</name>
    <dbReference type="NCBI Taxonomy" id="1032476"/>
    <lineage>
        <taxon>Bacteria</taxon>
        <taxon>Bacillati</taxon>
        <taxon>Actinomycetota</taxon>
        <taxon>Actinomycetes</taxon>
        <taxon>Streptosporangiales</taxon>
        <taxon>Streptosporangiaceae</taxon>
        <taxon>Nonomuraea</taxon>
    </lineage>
</organism>
<dbReference type="InterPro" id="IPR013517">
    <property type="entry name" value="FG-GAP"/>
</dbReference>
<dbReference type="SMART" id="SM00191">
    <property type="entry name" value="Int_alpha"/>
    <property type="match status" value="5"/>
</dbReference>
<sequence>MTSRALAVALALVLPAVTVEPATAAAAPPIRGDVNGDGGADLVVAGTGNLTIQSLRGRPVTLPQAATALSTGDFDGDGLADVATGASGKVTIRYGTRGPAYVSRTAHFTPGQGGVPALGTGHGFGNALTTSDFNRDGFTDLAAGAPETTLGSAAVHGGAAIVLYGSRRGLTAARALRLSENTPGVTGFSQHSRLFGAALAAGDVTGDGYPDLVVTAPSGRPGFDIGGAVHLFKGSAKGVTLAGDTMVTSGNVDGRVMNIHDCSGGAQGADDKTKTGMCTREAFGWSVRAGRFYGGKYADVAIAYGGGRLVVMRGGPGGISRSRITKVTVPGLLPATAGALAAGDIDKDGRSDLVAATKSEVVVLRGSAGGLRESQRLAVAGATVALIDVDGDSSPELAAATGAAVQVHWFRGGKSRNVPIPGTLIAR</sequence>
<evidence type="ECO:0000256" key="2">
    <source>
        <dbReference type="ARBA" id="ARBA00022737"/>
    </source>
</evidence>
<proteinExistence type="predicted"/>
<dbReference type="PANTHER" id="PTHR46580">
    <property type="entry name" value="SENSOR KINASE-RELATED"/>
    <property type="match status" value="1"/>
</dbReference>
<comment type="caution">
    <text evidence="5">The sequence shown here is derived from an EMBL/GenBank/DDBJ whole genome shotgun (WGS) entry which is preliminary data.</text>
</comment>
<dbReference type="GO" id="GO:0008305">
    <property type="term" value="C:integrin complex"/>
    <property type="evidence" value="ECO:0007669"/>
    <property type="project" value="InterPro"/>
</dbReference>
<feature type="signal peptide" evidence="4">
    <location>
        <begin position="1"/>
        <end position="24"/>
    </location>
</feature>
<keyword evidence="2" id="KW-0677">Repeat</keyword>
<protein>
    <recommendedName>
        <fullName evidence="7">VCBS repeat-containing protein</fullName>
    </recommendedName>
</protein>
<reference evidence="5 6" key="1">
    <citation type="submission" date="2020-07" db="EMBL/GenBank/DDBJ databases">
        <title>Genomic Encyclopedia of Type Strains, Phase IV (KMG-IV): sequencing the most valuable type-strain genomes for metagenomic binning, comparative biology and taxonomic classification.</title>
        <authorList>
            <person name="Goeker M."/>
        </authorList>
    </citation>
    <scope>NUCLEOTIDE SEQUENCE [LARGE SCALE GENOMIC DNA]</scope>
    <source>
        <strain evidence="5 6">DSM 45533</strain>
    </source>
</reference>
<dbReference type="Proteomes" id="UP000530928">
    <property type="component" value="Unassembled WGS sequence"/>
</dbReference>
<dbReference type="Gene3D" id="2.130.10.130">
    <property type="entry name" value="Integrin alpha, N-terminal"/>
    <property type="match status" value="2"/>
</dbReference>
<dbReference type="SUPFAM" id="SSF69318">
    <property type="entry name" value="Integrin alpha N-terminal domain"/>
    <property type="match status" value="2"/>
</dbReference>
<dbReference type="Pfam" id="PF01839">
    <property type="entry name" value="FG-GAP"/>
    <property type="match status" value="3"/>
</dbReference>
<dbReference type="AlphaFoldDB" id="A0A7W0HW57"/>
<evidence type="ECO:0008006" key="7">
    <source>
        <dbReference type="Google" id="ProtNLM"/>
    </source>
</evidence>
<dbReference type="GO" id="GO:0007155">
    <property type="term" value="P:cell adhesion"/>
    <property type="evidence" value="ECO:0007669"/>
    <property type="project" value="InterPro"/>
</dbReference>
<feature type="chain" id="PRO_5030908570" description="VCBS repeat-containing protein" evidence="4">
    <location>
        <begin position="25"/>
        <end position="427"/>
    </location>
</feature>
<evidence type="ECO:0000256" key="3">
    <source>
        <dbReference type="ARBA" id="ARBA00023180"/>
    </source>
</evidence>
<dbReference type="EMBL" id="JACDUR010000015">
    <property type="protein sequence ID" value="MBA2897939.1"/>
    <property type="molecule type" value="Genomic_DNA"/>
</dbReference>
<gene>
    <name evidence="5" type="ORF">HNR30_009345</name>
</gene>
<evidence type="ECO:0000313" key="6">
    <source>
        <dbReference type="Proteomes" id="UP000530928"/>
    </source>
</evidence>
<keyword evidence="3" id="KW-0325">Glycoprotein</keyword>
<dbReference type="PROSITE" id="PS51470">
    <property type="entry name" value="FG_GAP"/>
    <property type="match status" value="1"/>
</dbReference>
<dbReference type="InterPro" id="IPR000413">
    <property type="entry name" value="Integrin_alpha"/>
</dbReference>
<keyword evidence="1 4" id="KW-0732">Signal</keyword>
<accession>A0A7W0HW57</accession>
<keyword evidence="6" id="KW-1185">Reference proteome</keyword>
<dbReference type="InterPro" id="IPR028994">
    <property type="entry name" value="Integrin_alpha_N"/>
</dbReference>
<dbReference type="InterPro" id="IPR013519">
    <property type="entry name" value="Int_alpha_beta-p"/>
</dbReference>
<evidence type="ECO:0000313" key="5">
    <source>
        <dbReference type="EMBL" id="MBA2897939.1"/>
    </source>
</evidence>
<evidence type="ECO:0000256" key="1">
    <source>
        <dbReference type="ARBA" id="ARBA00022729"/>
    </source>
</evidence>
<evidence type="ECO:0000256" key="4">
    <source>
        <dbReference type="SAM" id="SignalP"/>
    </source>
</evidence>